<name>A0A0R1HTV4_9LACO</name>
<comment type="caution">
    <text evidence="1">The sequence shown here is derived from an EMBL/GenBank/DDBJ whole genome shotgun (WGS) entry which is preliminary data.</text>
</comment>
<dbReference type="AlphaFoldDB" id="A0A0R1HTV4"/>
<organism evidence="1 2">
    <name type="scientific">Secundilactobacillus kimchicus JCM 15530</name>
    <dbReference type="NCBI Taxonomy" id="1302272"/>
    <lineage>
        <taxon>Bacteria</taxon>
        <taxon>Bacillati</taxon>
        <taxon>Bacillota</taxon>
        <taxon>Bacilli</taxon>
        <taxon>Lactobacillales</taxon>
        <taxon>Lactobacillaceae</taxon>
        <taxon>Secundilactobacillus</taxon>
    </lineage>
</organism>
<sequence length="50" mass="5739">MTLLAALFSIVLMAILLFEMHGFGQQQIAFNRVCDYYQKQLDQASRSVNN</sequence>
<evidence type="ECO:0000313" key="1">
    <source>
        <dbReference type="EMBL" id="KRK47204.1"/>
    </source>
</evidence>
<evidence type="ECO:0000313" key="2">
    <source>
        <dbReference type="Proteomes" id="UP000050911"/>
    </source>
</evidence>
<dbReference type="Proteomes" id="UP000050911">
    <property type="component" value="Unassembled WGS sequence"/>
</dbReference>
<dbReference type="EMBL" id="AZCX01000011">
    <property type="protein sequence ID" value="KRK47204.1"/>
    <property type="molecule type" value="Genomic_DNA"/>
</dbReference>
<dbReference type="PATRIC" id="fig|1302272.5.peg.663"/>
<accession>A0A0R1HTV4</accession>
<keyword evidence="2" id="KW-1185">Reference proteome</keyword>
<protein>
    <submittedName>
        <fullName evidence="1">Uncharacterized protein</fullName>
    </submittedName>
</protein>
<gene>
    <name evidence="1" type="ORF">FC96_GL000664</name>
</gene>
<proteinExistence type="predicted"/>
<reference evidence="1 2" key="1">
    <citation type="journal article" date="2015" name="Genome Announc.">
        <title>Expanding the biotechnology potential of lactobacilli through comparative genomics of 213 strains and associated genera.</title>
        <authorList>
            <person name="Sun Z."/>
            <person name="Harris H.M."/>
            <person name="McCann A."/>
            <person name="Guo C."/>
            <person name="Argimon S."/>
            <person name="Zhang W."/>
            <person name="Yang X."/>
            <person name="Jeffery I.B."/>
            <person name="Cooney J.C."/>
            <person name="Kagawa T.F."/>
            <person name="Liu W."/>
            <person name="Song Y."/>
            <person name="Salvetti E."/>
            <person name="Wrobel A."/>
            <person name="Rasinkangas P."/>
            <person name="Parkhill J."/>
            <person name="Rea M.C."/>
            <person name="O'Sullivan O."/>
            <person name="Ritari J."/>
            <person name="Douillard F.P."/>
            <person name="Paul Ross R."/>
            <person name="Yang R."/>
            <person name="Briner A.E."/>
            <person name="Felis G.E."/>
            <person name="de Vos W.M."/>
            <person name="Barrangou R."/>
            <person name="Klaenhammer T.R."/>
            <person name="Caufield P.W."/>
            <person name="Cui Y."/>
            <person name="Zhang H."/>
            <person name="O'Toole P.W."/>
        </authorList>
    </citation>
    <scope>NUCLEOTIDE SEQUENCE [LARGE SCALE GENOMIC DNA]</scope>
    <source>
        <strain evidence="1 2">JCM 15530</strain>
    </source>
</reference>
<dbReference type="STRING" id="1302272.FC96_GL000664"/>